<dbReference type="Proteomes" id="UP001321473">
    <property type="component" value="Unassembled WGS sequence"/>
</dbReference>
<dbReference type="SMART" id="SM00642">
    <property type="entry name" value="Aamy"/>
    <property type="match status" value="1"/>
</dbReference>
<keyword evidence="8" id="KW-0868">Chloride</keyword>
<accession>A0AAQ4D5U7</accession>
<evidence type="ECO:0000256" key="8">
    <source>
        <dbReference type="ARBA" id="ARBA00023214"/>
    </source>
</evidence>
<dbReference type="GO" id="GO:0005975">
    <property type="term" value="P:carbohydrate metabolic process"/>
    <property type="evidence" value="ECO:0007669"/>
    <property type="project" value="InterPro"/>
</dbReference>
<dbReference type="PRINTS" id="PR00110">
    <property type="entry name" value="ALPHAAMYLASE"/>
</dbReference>
<evidence type="ECO:0000256" key="6">
    <source>
        <dbReference type="ARBA" id="ARBA00012595"/>
    </source>
</evidence>
<comment type="similarity">
    <text evidence="4">Belongs to the glycosyl hydrolase 13 family.</text>
</comment>
<keyword evidence="7" id="KW-0378">Hydrolase</keyword>
<feature type="non-terminal residue" evidence="12">
    <location>
        <position position="298"/>
    </location>
</feature>
<evidence type="ECO:0000313" key="13">
    <source>
        <dbReference type="Proteomes" id="UP001321473"/>
    </source>
</evidence>
<evidence type="ECO:0000256" key="3">
    <source>
        <dbReference type="ARBA" id="ARBA00001923"/>
    </source>
</evidence>
<comment type="catalytic activity">
    <reaction evidence="1">
        <text>Endohydrolysis of (1-&gt;4)-alpha-D-glucosidic linkages in polysaccharides containing three or more (1-&gt;4)-alpha-linked D-glucose units.</text>
        <dbReference type="EC" id="3.2.1.1"/>
    </reaction>
</comment>
<keyword evidence="9" id="KW-0119">Carbohydrate metabolism</keyword>
<evidence type="ECO:0000313" key="12">
    <source>
        <dbReference type="EMBL" id="KAK8757837.1"/>
    </source>
</evidence>
<evidence type="ECO:0000259" key="11">
    <source>
        <dbReference type="SMART" id="SM00642"/>
    </source>
</evidence>
<evidence type="ECO:0000256" key="5">
    <source>
        <dbReference type="ARBA" id="ARBA00011245"/>
    </source>
</evidence>
<keyword evidence="13" id="KW-1185">Reference proteome</keyword>
<dbReference type="EMBL" id="JARKHS020034762">
    <property type="protein sequence ID" value="KAK8757837.1"/>
    <property type="molecule type" value="Genomic_DNA"/>
</dbReference>
<dbReference type="GO" id="GO:0004556">
    <property type="term" value="F:alpha-amylase activity"/>
    <property type="evidence" value="ECO:0007669"/>
    <property type="project" value="UniProtKB-EC"/>
</dbReference>
<dbReference type="GO" id="GO:0043169">
    <property type="term" value="F:cation binding"/>
    <property type="evidence" value="ECO:0007669"/>
    <property type="project" value="InterPro"/>
</dbReference>
<organism evidence="12 13">
    <name type="scientific">Amblyomma americanum</name>
    <name type="common">Lone star tick</name>
    <dbReference type="NCBI Taxonomy" id="6943"/>
    <lineage>
        <taxon>Eukaryota</taxon>
        <taxon>Metazoa</taxon>
        <taxon>Ecdysozoa</taxon>
        <taxon>Arthropoda</taxon>
        <taxon>Chelicerata</taxon>
        <taxon>Arachnida</taxon>
        <taxon>Acari</taxon>
        <taxon>Parasitiformes</taxon>
        <taxon>Ixodida</taxon>
        <taxon>Ixodoidea</taxon>
        <taxon>Ixodidae</taxon>
        <taxon>Amblyomminae</taxon>
        <taxon>Amblyomma</taxon>
    </lineage>
</organism>
<dbReference type="PANTHER" id="PTHR43447">
    <property type="entry name" value="ALPHA-AMYLASE"/>
    <property type="match status" value="1"/>
</dbReference>
<dbReference type="Gene3D" id="3.20.20.80">
    <property type="entry name" value="Glycosidases"/>
    <property type="match status" value="1"/>
</dbReference>
<evidence type="ECO:0000256" key="7">
    <source>
        <dbReference type="ARBA" id="ARBA00022801"/>
    </source>
</evidence>
<sequence length="298" mass="34136">MVSSARIYVDVILNHMTGANRNHTGTAGTPYTYKNCSYPGVPYGPGEFHTRESCGSASGSIEDYKNARQVRNCELVGLRDLDQSKKYVREKMVELMNKLIRLGVAGFRMDAAKHMWPKDLKKIFAKLDDLTTEFFPQHTRPFIYQEVIDMDTGDAVTRWQYQGLGRVTEFLYGAKLGAVLRKRTGMLLKYVRNFGEGWGFLPGGDALIFIDNHDNQRTGGADILTFFDSRLYKMAVAFMLAWPYGLPRVMSSYRWPRYFREGRDINAWIGPPSDEAWRIKPVVRQRDDTCGNGWVCEH</sequence>
<dbReference type="EC" id="3.2.1.1" evidence="6"/>
<dbReference type="InterPro" id="IPR006047">
    <property type="entry name" value="GH13_cat_dom"/>
</dbReference>
<comment type="cofactor">
    <cofactor evidence="3">
        <name>chloride</name>
        <dbReference type="ChEBI" id="CHEBI:17996"/>
    </cofactor>
</comment>
<reference evidence="12 13" key="1">
    <citation type="journal article" date="2023" name="Arcadia Sci">
        <title>De novo assembly of a long-read Amblyomma americanum tick genome.</title>
        <authorList>
            <person name="Chou S."/>
            <person name="Poskanzer K.E."/>
            <person name="Rollins M."/>
            <person name="Thuy-Boun P.S."/>
        </authorList>
    </citation>
    <scope>NUCLEOTIDE SEQUENCE [LARGE SCALE GENOMIC DNA]</scope>
    <source>
        <strain evidence="12">F_SG_1</strain>
        <tissue evidence="12">Salivary glands</tissue>
    </source>
</reference>
<evidence type="ECO:0000256" key="4">
    <source>
        <dbReference type="ARBA" id="ARBA00008061"/>
    </source>
</evidence>
<name>A0AAQ4D5U7_AMBAM</name>
<dbReference type="InterPro" id="IPR006046">
    <property type="entry name" value="Alpha_amylase"/>
</dbReference>
<comment type="cofactor">
    <cofactor evidence="2">
        <name>Ca(2+)</name>
        <dbReference type="ChEBI" id="CHEBI:29108"/>
    </cofactor>
</comment>
<evidence type="ECO:0000256" key="9">
    <source>
        <dbReference type="ARBA" id="ARBA00023277"/>
    </source>
</evidence>
<feature type="domain" description="Glycosyl hydrolase family 13 catalytic" evidence="11">
    <location>
        <begin position="1"/>
        <end position="286"/>
    </location>
</feature>
<evidence type="ECO:0000256" key="10">
    <source>
        <dbReference type="ARBA" id="ARBA00023295"/>
    </source>
</evidence>
<protein>
    <recommendedName>
        <fullName evidence="6">alpha-amylase</fullName>
        <ecNumber evidence="6">3.2.1.1</ecNumber>
    </recommendedName>
</protein>
<evidence type="ECO:0000256" key="1">
    <source>
        <dbReference type="ARBA" id="ARBA00000548"/>
    </source>
</evidence>
<keyword evidence="10" id="KW-0326">Glycosidase</keyword>
<evidence type="ECO:0000256" key="2">
    <source>
        <dbReference type="ARBA" id="ARBA00001913"/>
    </source>
</evidence>
<dbReference type="SUPFAM" id="SSF51445">
    <property type="entry name" value="(Trans)glycosidases"/>
    <property type="match status" value="1"/>
</dbReference>
<dbReference type="AlphaFoldDB" id="A0AAQ4D5U7"/>
<proteinExistence type="inferred from homology"/>
<comment type="caution">
    <text evidence="12">The sequence shown here is derived from an EMBL/GenBank/DDBJ whole genome shotgun (WGS) entry which is preliminary data.</text>
</comment>
<dbReference type="InterPro" id="IPR017853">
    <property type="entry name" value="GH"/>
</dbReference>
<gene>
    <name evidence="12" type="ORF">V5799_004531</name>
</gene>
<comment type="subunit">
    <text evidence="5">Monomer.</text>
</comment>